<feature type="compositionally biased region" description="Basic residues" evidence="1">
    <location>
        <begin position="263"/>
        <end position="273"/>
    </location>
</feature>
<dbReference type="PANTHER" id="PTHR13696">
    <property type="entry name" value="P-LOOP CONTAINING NUCLEOSIDE TRIPHOSPHATE HYDROLASE"/>
    <property type="match status" value="1"/>
</dbReference>
<gene>
    <name evidence="3" type="ORF">E6Q80_00805</name>
</gene>
<reference evidence="3 4" key="1">
    <citation type="submission" date="2018-09" db="EMBL/GenBank/DDBJ databases">
        <title>Metagenome Assembled Genomes from an Advanced Water Purification Facility.</title>
        <authorList>
            <person name="Stamps B.W."/>
            <person name="Spear J.R."/>
        </authorList>
    </citation>
    <scope>NUCLEOTIDE SEQUENCE [LARGE SCALE GENOMIC DNA]</scope>
    <source>
        <strain evidence="3">Bin_27_1</strain>
    </source>
</reference>
<dbReference type="AlphaFoldDB" id="A0A5C7T9D4"/>
<dbReference type="Pfam" id="PF13614">
    <property type="entry name" value="AAA_31"/>
    <property type="match status" value="1"/>
</dbReference>
<feature type="compositionally biased region" description="Basic and acidic residues" evidence="1">
    <location>
        <begin position="274"/>
        <end position="283"/>
    </location>
</feature>
<dbReference type="Gene3D" id="3.40.50.300">
    <property type="entry name" value="P-loop containing nucleotide triphosphate hydrolases"/>
    <property type="match status" value="1"/>
</dbReference>
<dbReference type="InterPro" id="IPR025669">
    <property type="entry name" value="AAA_dom"/>
</dbReference>
<comment type="caution">
    <text evidence="3">The sequence shown here is derived from an EMBL/GenBank/DDBJ whole genome shotgun (WGS) entry which is preliminary data.</text>
</comment>
<name>A0A5C7T9D4_THASP</name>
<evidence type="ECO:0000256" key="1">
    <source>
        <dbReference type="SAM" id="MobiDB-lite"/>
    </source>
</evidence>
<proteinExistence type="predicted"/>
<dbReference type="InterPro" id="IPR027417">
    <property type="entry name" value="P-loop_NTPase"/>
</dbReference>
<dbReference type="CDD" id="cd02042">
    <property type="entry name" value="ParAB_family"/>
    <property type="match status" value="1"/>
</dbReference>
<dbReference type="PANTHER" id="PTHR13696:SF52">
    <property type="entry name" value="PARA FAMILY PROTEIN CT_582"/>
    <property type="match status" value="1"/>
</dbReference>
<evidence type="ECO:0000259" key="2">
    <source>
        <dbReference type="Pfam" id="PF13614"/>
    </source>
</evidence>
<dbReference type="SUPFAM" id="SSF52540">
    <property type="entry name" value="P-loop containing nucleoside triphosphate hydrolases"/>
    <property type="match status" value="1"/>
</dbReference>
<sequence>MSDQKTPTLVIATHKGGAAKTTTAVNVAAEFGRAGLKVLLIDLDPQANASLHVGKQHPANVPVTMAKLLRGDVALLPDAIHEETTLPNVSLIYASIDLDLVNEDLRNSAPRPSEELKMKLEPVAGLFDVIVIDTPPALNLLTRNGFAAATHVLIPVESGSQYALYGVTDLLTVMNSIKRINPSLKNLGALLVKHDERQTVCRLLSQLAVESFDTVVPIRISQSTKVNQASISKVSISMLDRSNKVAREYTELADYLIDEMGLKRTKSRKKPAPRKSDRKEAEA</sequence>
<feature type="region of interest" description="Disordered" evidence="1">
    <location>
        <begin position="263"/>
        <end position="283"/>
    </location>
</feature>
<accession>A0A5C7T9D4</accession>
<protein>
    <submittedName>
        <fullName evidence="3">ParA family protein</fullName>
    </submittedName>
</protein>
<evidence type="ECO:0000313" key="3">
    <source>
        <dbReference type="EMBL" id="TXH92312.1"/>
    </source>
</evidence>
<organism evidence="3 4">
    <name type="scientific">Thauera aminoaromatica</name>
    <dbReference type="NCBI Taxonomy" id="164330"/>
    <lineage>
        <taxon>Bacteria</taxon>
        <taxon>Pseudomonadati</taxon>
        <taxon>Pseudomonadota</taxon>
        <taxon>Betaproteobacteria</taxon>
        <taxon>Rhodocyclales</taxon>
        <taxon>Zoogloeaceae</taxon>
        <taxon>Thauera</taxon>
    </lineage>
</organism>
<dbReference type="RefSeq" id="WP_276656332.1">
    <property type="nucleotide sequence ID" value="NZ_SSFD01000012.1"/>
</dbReference>
<evidence type="ECO:0000313" key="4">
    <source>
        <dbReference type="Proteomes" id="UP000321192"/>
    </source>
</evidence>
<dbReference type="InterPro" id="IPR050678">
    <property type="entry name" value="DNA_Partitioning_ATPase"/>
</dbReference>
<feature type="domain" description="AAA" evidence="2">
    <location>
        <begin position="9"/>
        <end position="185"/>
    </location>
</feature>
<dbReference type="EMBL" id="SSFD01000012">
    <property type="protein sequence ID" value="TXH92312.1"/>
    <property type="molecule type" value="Genomic_DNA"/>
</dbReference>
<dbReference type="Proteomes" id="UP000321192">
    <property type="component" value="Unassembled WGS sequence"/>
</dbReference>